<dbReference type="AlphaFoldDB" id="A0A4D7B4P7"/>
<dbReference type="PANTHER" id="PTHR30483">
    <property type="entry name" value="LEUCINE-SPECIFIC-BINDING PROTEIN"/>
    <property type="match status" value="1"/>
</dbReference>
<name>A0A4D7B4P7_9HYPH</name>
<evidence type="ECO:0000256" key="3">
    <source>
        <dbReference type="ARBA" id="ARBA00022970"/>
    </source>
</evidence>
<evidence type="ECO:0000313" key="5">
    <source>
        <dbReference type="EMBL" id="QCI68779.1"/>
    </source>
</evidence>
<reference evidence="5 6" key="1">
    <citation type="submission" date="2019-04" db="EMBL/GenBank/DDBJ databases">
        <title>Phreatobacter aquaticus sp. nov.</title>
        <authorList>
            <person name="Choi A."/>
        </authorList>
    </citation>
    <scope>NUCLEOTIDE SEQUENCE [LARGE SCALE GENOMIC DNA]</scope>
    <source>
        <strain evidence="5 6">KCTC 52518</strain>
    </source>
</reference>
<keyword evidence="6" id="KW-1185">Reference proteome</keyword>
<dbReference type="CDD" id="cd06335">
    <property type="entry name" value="PBP1_ABC_ligand_binding-like"/>
    <property type="match status" value="1"/>
</dbReference>
<dbReference type="Proteomes" id="UP000298781">
    <property type="component" value="Chromosome"/>
</dbReference>
<dbReference type="KEGG" id="pstg:E8M01_33825"/>
<dbReference type="Gene3D" id="3.40.50.2300">
    <property type="match status" value="2"/>
</dbReference>
<dbReference type="GO" id="GO:0006865">
    <property type="term" value="P:amino acid transport"/>
    <property type="evidence" value="ECO:0007669"/>
    <property type="project" value="UniProtKB-KW"/>
</dbReference>
<dbReference type="SUPFAM" id="SSF53822">
    <property type="entry name" value="Periplasmic binding protein-like I"/>
    <property type="match status" value="1"/>
</dbReference>
<dbReference type="InterPro" id="IPR028081">
    <property type="entry name" value="Leu-bd"/>
</dbReference>
<dbReference type="OrthoDB" id="9768099at2"/>
<keyword evidence="3" id="KW-0813">Transport</keyword>
<proteinExistence type="inferred from homology"/>
<gene>
    <name evidence="5" type="ORF">E8M01_33825</name>
</gene>
<dbReference type="RefSeq" id="WP_136964194.1">
    <property type="nucleotide sequence ID" value="NZ_CP039690.1"/>
</dbReference>
<evidence type="ECO:0000256" key="2">
    <source>
        <dbReference type="ARBA" id="ARBA00022729"/>
    </source>
</evidence>
<dbReference type="InterPro" id="IPR006311">
    <property type="entry name" value="TAT_signal"/>
</dbReference>
<evidence type="ECO:0000313" key="6">
    <source>
        <dbReference type="Proteomes" id="UP000298781"/>
    </source>
</evidence>
<feature type="domain" description="Leucine-binding protein" evidence="4">
    <location>
        <begin position="36"/>
        <end position="383"/>
    </location>
</feature>
<accession>A0A4D7B4P7</accession>
<dbReference type="EMBL" id="CP039690">
    <property type="protein sequence ID" value="QCI68779.1"/>
    <property type="molecule type" value="Genomic_DNA"/>
</dbReference>
<protein>
    <submittedName>
        <fullName evidence="5">Amino acid ABC transporter substrate-binding protein</fullName>
    </submittedName>
</protein>
<dbReference type="InterPro" id="IPR051010">
    <property type="entry name" value="BCAA_transport"/>
</dbReference>
<dbReference type="Pfam" id="PF13458">
    <property type="entry name" value="Peripla_BP_6"/>
    <property type="match status" value="1"/>
</dbReference>
<dbReference type="InterPro" id="IPR028082">
    <property type="entry name" value="Peripla_BP_I"/>
</dbReference>
<organism evidence="5 6">
    <name type="scientific">Phreatobacter stygius</name>
    <dbReference type="NCBI Taxonomy" id="1940610"/>
    <lineage>
        <taxon>Bacteria</taxon>
        <taxon>Pseudomonadati</taxon>
        <taxon>Pseudomonadota</taxon>
        <taxon>Alphaproteobacteria</taxon>
        <taxon>Hyphomicrobiales</taxon>
        <taxon>Phreatobacteraceae</taxon>
        <taxon>Phreatobacter</taxon>
    </lineage>
</organism>
<evidence type="ECO:0000256" key="1">
    <source>
        <dbReference type="ARBA" id="ARBA00010062"/>
    </source>
</evidence>
<comment type="similarity">
    <text evidence="1">Belongs to the leucine-binding protein family.</text>
</comment>
<dbReference type="PANTHER" id="PTHR30483:SF6">
    <property type="entry name" value="PERIPLASMIC BINDING PROTEIN OF ABC TRANSPORTER FOR NATURAL AMINO ACIDS"/>
    <property type="match status" value="1"/>
</dbReference>
<keyword evidence="2" id="KW-0732">Signal</keyword>
<keyword evidence="3" id="KW-0029">Amino-acid transport</keyword>
<sequence>MKKSFAPSRRDSLIGAAALAAGFGLGPLRAQAQGDIKIGYNADQSATGAAELGLSGRYGFEAAIEDVNAAGGVMGRKLVGVIRDDVGAPPKSIQNMLELIDNEKVAAVVGPTNSGNALAWLHLPQQKTTPVISHVATATEITTRYASQPRNYIFRVSMVDREQLALLAAYAVRGSKSGKVGIIADTTGYGQAATKDLTEILALHNIRPVAVEKFGPRDTDMTSQLAKLRDAGADMVIAGSLGDANAHILKSMEKMDYFPGLLGTWSSINTPLLNIAGLKLAERIVFAASTTENSNPKAAALNTRLVAKHPNMPAFVSAAQGYDAVMLIAAALRQANSTEGPKVQEALENLGKVEGVIKTYERPFSKTNHEALGVADFNLAVWRDGKVVKLDDAVTRALTAADFKR</sequence>
<dbReference type="PROSITE" id="PS51318">
    <property type="entry name" value="TAT"/>
    <property type="match status" value="1"/>
</dbReference>
<evidence type="ECO:0000259" key="4">
    <source>
        <dbReference type="Pfam" id="PF13458"/>
    </source>
</evidence>